<feature type="transmembrane region" description="Helical" evidence="6">
    <location>
        <begin position="138"/>
        <end position="158"/>
    </location>
</feature>
<dbReference type="PANTHER" id="PTHR12677:SF59">
    <property type="entry name" value="GOLGI APPARATUS MEMBRANE PROTEIN TVP38-RELATED"/>
    <property type="match status" value="1"/>
</dbReference>
<dbReference type="OrthoDB" id="2360723at2"/>
<evidence type="ECO:0000256" key="4">
    <source>
        <dbReference type="ARBA" id="ARBA00022989"/>
    </source>
</evidence>
<keyword evidence="5 6" id="KW-0472">Membrane</keyword>
<evidence type="ECO:0000313" key="8">
    <source>
        <dbReference type="EMBL" id="OJG80725.1"/>
    </source>
</evidence>
<feature type="transmembrane region" description="Helical" evidence="6">
    <location>
        <begin position="54"/>
        <end position="75"/>
    </location>
</feature>
<evidence type="ECO:0000256" key="1">
    <source>
        <dbReference type="ARBA" id="ARBA00004651"/>
    </source>
</evidence>
<dbReference type="GO" id="GO:0005886">
    <property type="term" value="C:plasma membrane"/>
    <property type="evidence" value="ECO:0007669"/>
    <property type="project" value="UniProtKB-SubCell"/>
</dbReference>
<comment type="caution">
    <text evidence="8">The sequence shown here is derived from an EMBL/GenBank/DDBJ whole genome shotgun (WGS) entry which is preliminary data.</text>
</comment>
<dbReference type="InterPro" id="IPR015414">
    <property type="entry name" value="TMEM64"/>
</dbReference>
<feature type="transmembrane region" description="Helical" evidence="6">
    <location>
        <begin position="6"/>
        <end position="26"/>
    </location>
</feature>
<evidence type="ECO:0000256" key="5">
    <source>
        <dbReference type="ARBA" id="ARBA00023136"/>
    </source>
</evidence>
<organism evidence="8 9">
    <name type="scientific">Enterococcus ratti</name>
    <dbReference type="NCBI Taxonomy" id="150033"/>
    <lineage>
        <taxon>Bacteria</taxon>
        <taxon>Bacillati</taxon>
        <taxon>Bacillota</taxon>
        <taxon>Bacilli</taxon>
        <taxon>Lactobacillales</taxon>
        <taxon>Enterococcaceae</taxon>
        <taxon>Enterococcus</taxon>
    </lineage>
</organism>
<dbReference type="Pfam" id="PF09335">
    <property type="entry name" value="VTT_dom"/>
    <property type="match status" value="1"/>
</dbReference>
<dbReference type="InterPro" id="IPR032816">
    <property type="entry name" value="VTT_dom"/>
</dbReference>
<accession>A0A1L8WI87</accession>
<keyword evidence="4 6" id="KW-1133">Transmembrane helix</keyword>
<evidence type="ECO:0000259" key="7">
    <source>
        <dbReference type="Pfam" id="PF09335"/>
    </source>
</evidence>
<gene>
    <name evidence="8" type="ORF">RV14_GL000467</name>
</gene>
<name>A0A1L8WI87_9ENTE</name>
<dbReference type="PANTHER" id="PTHR12677">
    <property type="entry name" value="GOLGI APPARATUS MEMBRANE PROTEIN TVP38-RELATED"/>
    <property type="match status" value="1"/>
</dbReference>
<feature type="domain" description="VTT" evidence="7">
    <location>
        <begin position="74"/>
        <end position="187"/>
    </location>
</feature>
<dbReference type="STRING" id="150033.RV14_GL000467"/>
<evidence type="ECO:0000256" key="6">
    <source>
        <dbReference type="RuleBase" id="RU366058"/>
    </source>
</evidence>
<keyword evidence="3 6" id="KW-0812">Transmembrane</keyword>
<proteinExistence type="inferred from homology"/>
<reference evidence="8 9" key="1">
    <citation type="submission" date="2014-12" db="EMBL/GenBank/DDBJ databases">
        <title>Draft genome sequences of 29 type strains of Enterococci.</title>
        <authorList>
            <person name="Zhong Z."/>
            <person name="Sun Z."/>
            <person name="Liu W."/>
            <person name="Zhang W."/>
            <person name="Zhang H."/>
        </authorList>
    </citation>
    <scope>NUCLEOTIDE SEQUENCE [LARGE SCALE GENOMIC DNA]</scope>
    <source>
        <strain evidence="8 9">DSM 15687</strain>
    </source>
</reference>
<feature type="transmembrane region" description="Helical" evidence="6">
    <location>
        <begin position="164"/>
        <end position="185"/>
    </location>
</feature>
<comment type="similarity">
    <text evidence="6">Belongs to the TVP38/TMEM64 family.</text>
</comment>
<sequence>MTARKLRILLFVSGILLIVFISYRLYLEYQIDIQIFFDPKASRRQMMTSIRSHGFTAALILVLLTGIMCAVPGVPTSVIGVLVGLSYGPLLGTLINVFGNVYGNLLSIFLMRHLKSFTRSTKSNCWVEAIRKMRHPKVGIVIGYMVPVIPSSVINFAITTLNLQIREVILSIIFGAVPSSLLYACGGEALFHGYSKMAILLVASVLVFTFLIVIIYKDRRQHHLQ</sequence>
<evidence type="ECO:0000256" key="3">
    <source>
        <dbReference type="ARBA" id="ARBA00022692"/>
    </source>
</evidence>
<evidence type="ECO:0000313" key="9">
    <source>
        <dbReference type="Proteomes" id="UP000182152"/>
    </source>
</evidence>
<dbReference type="Proteomes" id="UP000182152">
    <property type="component" value="Unassembled WGS sequence"/>
</dbReference>
<comment type="subcellular location">
    <subcellularLocation>
        <location evidence="1 6">Cell membrane</location>
        <topology evidence="1 6">Multi-pass membrane protein</topology>
    </subcellularLocation>
</comment>
<keyword evidence="2 6" id="KW-1003">Cell membrane</keyword>
<protein>
    <recommendedName>
        <fullName evidence="6">TVP38/TMEM64 family membrane protein</fullName>
    </recommendedName>
</protein>
<dbReference type="AlphaFoldDB" id="A0A1L8WI87"/>
<keyword evidence="9" id="KW-1185">Reference proteome</keyword>
<dbReference type="EMBL" id="JXLB01000013">
    <property type="protein sequence ID" value="OJG80725.1"/>
    <property type="molecule type" value="Genomic_DNA"/>
</dbReference>
<feature type="transmembrane region" description="Helical" evidence="6">
    <location>
        <begin position="87"/>
        <end position="110"/>
    </location>
</feature>
<dbReference type="RefSeq" id="WP_071855656.1">
    <property type="nucleotide sequence ID" value="NZ_JXLB01000013.1"/>
</dbReference>
<feature type="transmembrane region" description="Helical" evidence="6">
    <location>
        <begin position="197"/>
        <end position="216"/>
    </location>
</feature>
<evidence type="ECO:0000256" key="2">
    <source>
        <dbReference type="ARBA" id="ARBA00022475"/>
    </source>
</evidence>